<sequence length="527" mass="58307">MNSKTRQEMTEEVEITEAHAMDNDDVHWWKQPQLRRLYLLMPFLFLGSTTLGYDGSLLNGLQAMPTWNEFFHNPSGSLLGLYGAMPGFGGLVVLLFAPYIADYLGRRHGTALGNLFVLLGAILQALPSAKSPKGMYLAGRFLIGFGSNISNGTCPLLITEVAHPRHRGRITTIYNTLWYLGSVLAAVTTYGTLVGLSTNLQWRLPTALQCAMPGIQLLALYLVPESPRFHIARGKPEKARQMLIKYHGNGVETQFVQWEYEEISNTLRLEQEASAQSGWMELVRTPGNRKRCILIISTAIFSQCSGNSLVSYYLVQILTSIGITNPRTQSLFNVGLTIWCLLVALGCAFAVDKVGRRVLFLSAGIGMLISFTIWTACAAMYEKTGQQGYANAVLGMIFLFYTVAGLAWPGLTVSYTVEILPYKIRAKGLTLCFCFTALSGVFNQYVNPIGLKNLGWKFYFVYIVVLVIEVLMIYFYFVETRGLPLEEIARVIDGDQAAAAVVADNLAYEGKQAASRRGSAAVKHDEV</sequence>
<dbReference type="Proteomes" id="UP001172386">
    <property type="component" value="Unassembled WGS sequence"/>
</dbReference>
<comment type="caution">
    <text evidence="1">The sequence shown here is derived from an EMBL/GenBank/DDBJ whole genome shotgun (WGS) entry which is preliminary data.</text>
</comment>
<evidence type="ECO:0000313" key="1">
    <source>
        <dbReference type="EMBL" id="KAJ9655680.1"/>
    </source>
</evidence>
<organism evidence="1 2">
    <name type="scientific">Neophaeococcomyces mojaviensis</name>
    <dbReference type="NCBI Taxonomy" id="3383035"/>
    <lineage>
        <taxon>Eukaryota</taxon>
        <taxon>Fungi</taxon>
        <taxon>Dikarya</taxon>
        <taxon>Ascomycota</taxon>
        <taxon>Pezizomycotina</taxon>
        <taxon>Eurotiomycetes</taxon>
        <taxon>Chaetothyriomycetidae</taxon>
        <taxon>Chaetothyriales</taxon>
        <taxon>Chaetothyriales incertae sedis</taxon>
        <taxon>Neophaeococcomyces</taxon>
    </lineage>
</organism>
<proteinExistence type="predicted"/>
<reference evidence="1" key="1">
    <citation type="submission" date="2022-10" db="EMBL/GenBank/DDBJ databases">
        <title>Culturing micro-colonial fungi from biological soil crusts in the Mojave desert and describing Neophaeococcomyces mojavensis, and introducing the new genera and species Taxawa tesnikishii.</title>
        <authorList>
            <person name="Kurbessoian T."/>
            <person name="Stajich J.E."/>
        </authorList>
    </citation>
    <scope>NUCLEOTIDE SEQUENCE</scope>
    <source>
        <strain evidence="1">JES_112</strain>
    </source>
</reference>
<gene>
    <name evidence="1" type="ORF">H2198_005477</name>
</gene>
<accession>A0ACC3A5P2</accession>
<evidence type="ECO:0000313" key="2">
    <source>
        <dbReference type="Proteomes" id="UP001172386"/>
    </source>
</evidence>
<name>A0ACC3A5P2_9EURO</name>
<dbReference type="EMBL" id="JAPDRQ010000091">
    <property type="protein sequence ID" value="KAJ9655680.1"/>
    <property type="molecule type" value="Genomic_DNA"/>
</dbReference>
<keyword evidence="2" id="KW-1185">Reference proteome</keyword>
<protein>
    <submittedName>
        <fullName evidence="1">Uncharacterized protein</fullName>
    </submittedName>
</protein>